<sequence>MSSLLIRAAALVAVAALLCAASAANAATVSDSDTTYFVKLWSGRYPLNYVWSGNDICKYEGISCDTVKQTVTMLLPRIGLKGTIPSFGSRSSFTPGNVKVITVNLMSNTQLTGAFPAHYGQVTRLQELYLMNTSLSGTIPQAWNNLANLVILDVSNTKACGNLPSWDVTSMKSLQYMHFTSNSLMRGSVPASLATFGAVSFNTSGCNLCGCLPSEFRNSIYMAIQIGRDQPQLNTQSCSTTNACKMEDLNCNSKTNAAALGQTRAGVAAVVASVLVAVAALVA</sequence>
<dbReference type="EMBL" id="JAECZO010000182">
    <property type="protein sequence ID" value="KAK7198862.1"/>
    <property type="molecule type" value="Genomic_DNA"/>
</dbReference>
<proteinExistence type="predicted"/>
<feature type="chain" id="PRO_5043519318" evidence="2">
    <location>
        <begin position="27"/>
        <end position="283"/>
    </location>
</feature>
<keyword evidence="1" id="KW-0472">Membrane</keyword>
<accession>A0AAW0EZC3</accession>
<dbReference type="PANTHER" id="PTHR48010">
    <property type="entry name" value="OS05G0588300 PROTEIN"/>
    <property type="match status" value="1"/>
</dbReference>
<gene>
    <name evidence="3" type="ORF">NESM_000852600</name>
</gene>
<dbReference type="SUPFAM" id="SSF52058">
    <property type="entry name" value="L domain-like"/>
    <property type="match status" value="1"/>
</dbReference>
<keyword evidence="2" id="KW-0732">Signal</keyword>
<evidence type="ECO:0000256" key="1">
    <source>
        <dbReference type="SAM" id="Phobius"/>
    </source>
</evidence>
<feature type="signal peptide" evidence="2">
    <location>
        <begin position="1"/>
        <end position="26"/>
    </location>
</feature>
<dbReference type="Pfam" id="PF00560">
    <property type="entry name" value="LRR_1"/>
    <property type="match status" value="1"/>
</dbReference>
<name>A0AAW0EZC3_9TRYP</name>
<protein>
    <submittedName>
        <fullName evidence="3">Surface antigen-like protein</fullName>
    </submittedName>
</protein>
<dbReference type="AlphaFoldDB" id="A0AAW0EZC3"/>
<organism evidence="3 4">
    <name type="scientific">Novymonas esmeraldas</name>
    <dbReference type="NCBI Taxonomy" id="1808958"/>
    <lineage>
        <taxon>Eukaryota</taxon>
        <taxon>Discoba</taxon>
        <taxon>Euglenozoa</taxon>
        <taxon>Kinetoplastea</taxon>
        <taxon>Metakinetoplastina</taxon>
        <taxon>Trypanosomatida</taxon>
        <taxon>Trypanosomatidae</taxon>
        <taxon>Novymonas</taxon>
    </lineage>
</organism>
<dbReference type="Gene3D" id="3.80.10.10">
    <property type="entry name" value="Ribonuclease Inhibitor"/>
    <property type="match status" value="1"/>
</dbReference>
<reference evidence="3 4" key="1">
    <citation type="journal article" date="2021" name="MBio">
        <title>A New Model Trypanosomatid, Novymonas esmeraldas: Genomic Perception of Its 'Candidatus Pandoraea novymonadis' Endosymbiont.</title>
        <authorList>
            <person name="Zakharova A."/>
            <person name="Saura A."/>
            <person name="Butenko A."/>
            <person name="Podesvova L."/>
            <person name="Warmusova S."/>
            <person name="Kostygov A.Y."/>
            <person name="Nenarokova A."/>
            <person name="Lukes J."/>
            <person name="Opperdoes F.R."/>
            <person name="Yurchenko V."/>
        </authorList>
    </citation>
    <scope>NUCLEOTIDE SEQUENCE [LARGE SCALE GENOMIC DNA]</scope>
    <source>
        <strain evidence="3 4">E262AT.01</strain>
    </source>
</reference>
<dbReference type="InterPro" id="IPR050994">
    <property type="entry name" value="At_inactive_RLKs"/>
</dbReference>
<dbReference type="PANTHER" id="PTHR48010:SF58">
    <property type="entry name" value="RECEPTOR PROTEIN KINASE-LIKE PROTEIN ZAR1"/>
    <property type="match status" value="1"/>
</dbReference>
<keyword evidence="1" id="KW-0812">Transmembrane</keyword>
<evidence type="ECO:0000313" key="3">
    <source>
        <dbReference type="EMBL" id="KAK7198862.1"/>
    </source>
</evidence>
<evidence type="ECO:0000313" key="4">
    <source>
        <dbReference type="Proteomes" id="UP001430356"/>
    </source>
</evidence>
<dbReference type="InterPro" id="IPR032675">
    <property type="entry name" value="LRR_dom_sf"/>
</dbReference>
<keyword evidence="1" id="KW-1133">Transmembrane helix</keyword>
<keyword evidence="4" id="KW-1185">Reference proteome</keyword>
<dbReference type="Proteomes" id="UP001430356">
    <property type="component" value="Unassembled WGS sequence"/>
</dbReference>
<evidence type="ECO:0000256" key="2">
    <source>
        <dbReference type="SAM" id="SignalP"/>
    </source>
</evidence>
<comment type="caution">
    <text evidence="3">The sequence shown here is derived from an EMBL/GenBank/DDBJ whole genome shotgun (WGS) entry which is preliminary data.</text>
</comment>
<dbReference type="InterPro" id="IPR001611">
    <property type="entry name" value="Leu-rich_rpt"/>
</dbReference>
<feature type="transmembrane region" description="Helical" evidence="1">
    <location>
        <begin position="265"/>
        <end position="282"/>
    </location>
</feature>